<feature type="non-terminal residue" evidence="1">
    <location>
        <position position="315"/>
    </location>
</feature>
<organism evidence="1 2">
    <name type="scientific">Favolaschia claudopus</name>
    <dbReference type="NCBI Taxonomy" id="2862362"/>
    <lineage>
        <taxon>Eukaryota</taxon>
        <taxon>Fungi</taxon>
        <taxon>Dikarya</taxon>
        <taxon>Basidiomycota</taxon>
        <taxon>Agaricomycotina</taxon>
        <taxon>Agaricomycetes</taxon>
        <taxon>Agaricomycetidae</taxon>
        <taxon>Agaricales</taxon>
        <taxon>Marasmiineae</taxon>
        <taxon>Mycenaceae</taxon>
        <taxon>Favolaschia</taxon>
    </lineage>
</organism>
<evidence type="ECO:0000313" key="1">
    <source>
        <dbReference type="EMBL" id="KAK7045288.1"/>
    </source>
</evidence>
<accession>A0AAW0D3E3</accession>
<dbReference type="AlphaFoldDB" id="A0AAW0D3E3"/>
<name>A0AAW0D3E3_9AGAR</name>
<protein>
    <submittedName>
        <fullName evidence="1">Uncharacterized protein</fullName>
    </submittedName>
</protein>
<evidence type="ECO:0000313" key="2">
    <source>
        <dbReference type="Proteomes" id="UP001362999"/>
    </source>
</evidence>
<keyword evidence="2" id="KW-1185">Reference proteome</keyword>
<dbReference type="Proteomes" id="UP001362999">
    <property type="component" value="Unassembled WGS sequence"/>
</dbReference>
<proteinExistence type="predicted"/>
<reference evidence="1 2" key="1">
    <citation type="journal article" date="2024" name="J Genomics">
        <title>Draft genome sequencing and assembly of Favolaschia claudopus CIRM-BRFM 2984 isolated from oak limbs.</title>
        <authorList>
            <person name="Navarro D."/>
            <person name="Drula E."/>
            <person name="Chaduli D."/>
            <person name="Cazenave R."/>
            <person name="Ahrendt S."/>
            <person name="Wang J."/>
            <person name="Lipzen A."/>
            <person name="Daum C."/>
            <person name="Barry K."/>
            <person name="Grigoriev I.V."/>
            <person name="Favel A."/>
            <person name="Rosso M.N."/>
            <person name="Martin F."/>
        </authorList>
    </citation>
    <scope>NUCLEOTIDE SEQUENCE [LARGE SCALE GENOMIC DNA]</scope>
    <source>
        <strain evidence="1 2">CIRM-BRFM 2984</strain>
    </source>
</reference>
<gene>
    <name evidence="1" type="ORF">R3P38DRAFT_2490321</name>
</gene>
<sequence>MPKHIEESLQKMIRDFLWDGKKSRVSSEAMSASTDTGGKQILDIVARNEAIDLWNLQSYLVQDASRASWCFFVDSLLTNWLESSYIKIPKGQVQNIFIQNIHLPISSRTPLPEQIRRMITTAQKYDLTFTGLRVSQAVKLKMPMWRHPGVNKTAYETACRRRSSACLRLKHGIQTVEQTLMLASRRTVVANRPHSINPSGIARQNCACPSCRRDRNELGCTNPGICIETAKMLMNCICPKWNPTTPSGTTSALHENEITLNKTPIEIDEPKAFDPDITLWNLQDGFRIFAFEEYRPNLEAQRLTFDENTIHEPTT</sequence>
<dbReference type="EMBL" id="JAWWNJ010000011">
    <property type="protein sequence ID" value="KAK7045288.1"/>
    <property type="molecule type" value="Genomic_DNA"/>
</dbReference>
<comment type="caution">
    <text evidence="1">The sequence shown here is derived from an EMBL/GenBank/DDBJ whole genome shotgun (WGS) entry which is preliminary data.</text>
</comment>